<accession>A0A0F5H0X9</accession>
<dbReference type="PANTHER" id="PTHR33607:SF2">
    <property type="entry name" value="ENDONUCLEASE-1"/>
    <property type="match status" value="1"/>
</dbReference>
<organism evidence="5 6">
    <name type="scientific">Mycoplasmopsis meleagridis ATCC 25294</name>
    <dbReference type="NCBI Taxonomy" id="1264554"/>
    <lineage>
        <taxon>Bacteria</taxon>
        <taxon>Bacillati</taxon>
        <taxon>Mycoplasmatota</taxon>
        <taxon>Mycoplasmoidales</taxon>
        <taxon>Metamycoplasmataceae</taxon>
        <taxon>Mycoplasmopsis</taxon>
    </lineage>
</organism>
<proteinExistence type="predicted"/>
<dbReference type="OrthoDB" id="9801679at2"/>
<evidence type="ECO:0000256" key="2">
    <source>
        <dbReference type="ARBA" id="ARBA00022801"/>
    </source>
</evidence>
<keyword evidence="4" id="KW-0732">Signal</keyword>
<gene>
    <name evidence="5" type="ORF">MMELEA_05460</name>
</gene>
<name>A0A0F5H0X9_9BACT</name>
<sequence length="398" mass="45116">MRNKLFKSLFFLSSLTSLSLITTLAASCNEQQNSEKQKENETKDNNTSDKEIVNEKTTTSDTSSNNLNGEITDNNTESENSENSSTPVVEKNDESSSSEISSSGKYLYDKSNNYYASLEGKRGDDLWQALVNLQNSKKSQIKTYGDLYDIFSQVDLDKEYENDGTILDIYSENPTGTDPYNFTIHNYEGKANGLGNGQPVAGKNSNDEGYIFNREHLIPQSWFKREPITRADPHFILPTDKLVNNKRGNLPHYIVENATWTSENGTKVNNDYAEPVDAFKGNVARMYFYFQVTHHNALQKANNGQIPGAVVFKDSYPYFTDNFLSTYQQWAKNDPVELFEIKRNNGIASYYETTESERVAKGQGMRNPFIDFPNLPDLIWGQGNETFHNLGILVDIKK</sequence>
<keyword evidence="2" id="KW-0378">Hydrolase</keyword>
<keyword evidence="5" id="KW-0255">Endonuclease</keyword>
<dbReference type="EMBL" id="JZXN01000016">
    <property type="protein sequence ID" value="KKB26863.1"/>
    <property type="molecule type" value="Genomic_DNA"/>
</dbReference>
<dbReference type="Pfam" id="PF04231">
    <property type="entry name" value="Endonuclease_1"/>
    <property type="match status" value="1"/>
</dbReference>
<feature type="chain" id="PRO_5002487052" evidence="4">
    <location>
        <begin position="20"/>
        <end position="398"/>
    </location>
</feature>
<dbReference type="Proteomes" id="UP000033750">
    <property type="component" value="Unassembled WGS sequence"/>
</dbReference>
<evidence type="ECO:0000256" key="1">
    <source>
        <dbReference type="ARBA" id="ARBA00022722"/>
    </source>
</evidence>
<evidence type="ECO:0000256" key="4">
    <source>
        <dbReference type="SAM" id="SignalP"/>
    </source>
</evidence>
<keyword evidence="6" id="KW-1185">Reference proteome</keyword>
<evidence type="ECO:0000256" key="3">
    <source>
        <dbReference type="SAM" id="MobiDB-lite"/>
    </source>
</evidence>
<dbReference type="PROSITE" id="PS51257">
    <property type="entry name" value="PROKAR_LIPOPROTEIN"/>
    <property type="match status" value="1"/>
</dbReference>
<dbReference type="PANTHER" id="PTHR33607">
    <property type="entry name" value="ENDONUCLEASE-1"/>
    <property type="match status" value="1"/>
</dbReference>
<dbReference type="PATRIC" id="fig|1264554.4.peg.490"/>
<dbReference type="InterPro" id="IPR054816">
    <property type="entry name" value="Lipoprotein_mollicutes-type_CS"/>
</dbReference>
<dbReference type="InterPro" id="IPR044925">
    <property type="entry name" value="His-Me_finger_sf"/>
</dbReference>
<feature type="compositionally biased region" description="Low complexity" evidence="3">
    <location>
        <begin position="57"/>
        <end position="86"/>
    </location>
</feature>
<feature type="region of interest" description="Disordered" evidence="3">
    <location>
        <begin position="31"/>
        <end position="103"/>
    </location>
</feature>
<dbReference type="SUPFAM" id="SSF54060">
    <property type="entry name" value="His-Me finger endonucleases"/>
    <property type="match status" value="1"/>
</dbReference>
<dbReference type="NCBIfam" id="NF045726">
    <property type="entry name" value="XXplasma_LP"/>
    <property type="match status" value="1"/>
</dbReference>
<dbReference type="GO" id="GO:0004519">
    <property type="term" value="F:endonuclease activity"/>
    <property type="evidence" value="ECO:0007669"/>
    <property type="project" value="UniProtKB-KW"/>
</dbReference>
<evidence type="ECO:0000313" key="5">
    <source>
        <dbReference type="EMBL" id="KKB26863.1"/>
    </source>
</evidence>
<protein>
    <submittedName>
        <fullName evidence="5">Endonuclease I</fullName>
    </submittedName>
</protein>
<evidence type="ECO:0000313" key="6">
    <source>
        <dbReference type="Proteomes" id="UP000033750"/>
    </source>
</evidence>
<dbReference type="STRING" id="29561.MM26B8_00410"/>
<dbReference type="InterPro" id="IPR007346">
    <property type="entry name" value="Endonuclease-I"/>
</dbReference>
<dbReference type="RefSeq" id="WP_052717023.1">
    <property type="nucleotide sequence ID" value="NZ_JZXN01000016.1"/>
</dbReference>
<feature type="signal peptide" evidence="4">
    <location>
        <begin position="1"/>
        <end position="19"/>
    </location>
</feature>
<dbReference type="GO" id="GO:0016787">
    <property type="term" value="F:hydrolase activity"/>
    <property type="evidence" value="ECO:0007669"/>
    <property type="project" value="UniProtKB-KW"/>
</dbReference>
<comment type="caution">
    <text evidence="5">The sequence shown here is derived from an EMBL/GenBank/DDBJ whole genome shotgun (WGS) entry which is preliminary data.</text>
</comment>
<reference evidence="5 6" key="1">
    <citation type="submission" date="2015-03" db="EMBL/GenBank/DDBJ databases">
        <title>Genome sequence of Mycoplasma meleagridis strain ATCC 25294.</title>
        <authorList>
            <person name="Yacoub E."/>
            <person name="Blanchard A."/>
            <person name="Sirand-Pugnet P."/>
            <person name="Mardassi B.B.A."/>
        </authorList>
    </citation>
    <scope>NUCLEOTIDE SEQUENCE [LARGE SCALE GENOMIC DNA]</scope>
    <source>
        <strain evidence="5 6">ATCC 25294</strain>
    </source>
</reference>
<feature type="compositionally biased region" description="Basic and acidic residues" evidence="3">
    <location>
        <begin position="33"/>
        <end position="54"/>
    </location>
</feature>
<dbReference type="AlphaFoldDB" id="A0A0F5H0X9"/>
<keyword evidence="1" id="KW-0540">Nuclease</keyword>